<dbReference type="AlphaFoldDB" id="A0A085NJN9"/>
<organism evidence="4">
    <name type="scientific">Trichuris suis</name>
    <name type="common">pig whipworm</name>
    <dbReference type="NCBI Taxonomy" id="68888"/>
    <lineage>
        <taxon>Eukaryota</taxon>
        <taxon>Metazoa</taxon>
        <taxon>Ecdysozoa</taxon>
        <taxon>Nematoda</taxon>
        <taxon>Enoplea</taxon>
        <taxon>Dorylaimia</taxon>
        <taxon>Trichinellida</taxon>
        <taxon>Trichuridae</taxon>
        <taxon>Trichuris</taxon>
    </lineage>
</organism>
<evidence type="ECO:0000256" key="1">
    <source>
        <dbReference type="ARBA" id="ARBA00007527"/>
    </source>
</evidence>
<dbReference type="GO" id="GO:0004531">
    <property type="term" value="F:deoxyribonuclease II activity"/>
    <property type="evidence" value="ECO:0007669"/>
    <property type="project" value="InterPro"/>
</dbReference>
<evidence type="ECO:0000256" key="3">
    <source>
        <dbReference type="SAM" id="SignalP"/>
    </source>
</evidence>
<dbReference type="GO" id="GO:0006309">
    <property type="term" value="P:apoptotic DNA fragmentation"/>
    <property type="evidence" value="ECO:0007669"/>
    <property type="project" value="TreeGrafter"/>
</dbReference>
<name>A0A085NJN9_9BILA</name>
<comment type="similarity">
    <text evidence="1">Belongs to the DNase II family.</text>
</comment>
<dbReference type="PANTHER" id="PTHR10858:SF30">
    <property type="entry name" value="CELL-DEATH-RELATED NUCLEASE 7"/>
    <property type="match status" value="1"/>
</dbReference>
<dbReference type="PANTHER" id="PTHR10858">
    <property type="entry name" value="DEOXYRIBONUCLEASE II"/>
    <property type="match status" value="1"/>
</dbReference>
<evidence type="ECO:0000256" key="2">
    <source>
        <dbReference type="ARBA" id="ARBA00022801"/>
    </source>
</evidence>
<dbReference type="InterPro" id="IPR004947">
    <property type="entry name" value="DNase_II"/>
</dbReference>
<dbReference type="Pfam" id="PF03265">
    <property type="entry name" value="DNase_II"/>
    <property type="match status" value="1"/>
</dbReference>
<accession>A0A085NJN9</accession>
<gene>
    <name evidence="4" type="ORF">M514_10641</name>
</gene>
<evidence type="ECO:0000313" key="4">
    <source>
        <dbReference type="EMBL" id="KFD69685.1"/>
    </source>
</evidence>
<sequence>MKAISLLVILISSSFSSAEIQCTSLSQTVVDWFITFNRGGMGSSYFIDAGGDTWQLANSADTPVANTFQKYFNAINPHEINVIAYNNFPPRFKRKFDTSSGKGVIFMDATAGSWIVHNIEQFPDFYINSFERQRVHLPGFILCFSIAPDQLVKVVDAIEYEDPIIYFYELPRLPRMDVWNSDTFWHVLYGILPQTTPFLATKAVQTIGNLSVLVFSKLGSANMDIYSKYITYESESSLITYQAQYEYYDEVHPIVCNSTYSVRNLYGQLKLPREYVGGKGTWTISSDDNNTLWCFSSASRGRQRTLKVSESVVCLNHSGIYTRFAEIGISPNAPFLEQCVVGDSS</sequence>
<keyword evidence="2" id="KW-0378">Hydrolase</keyword>
<reference evidence="4" key="1">
    <citation type="journal article" date="2014" name="Nat. Genet.">
        <title>Genome and transcriptome of the porcine whipworm Trichuris suis.</title>
        <authorList>
            <person name="Jex A.R."/>
            <person name="Nejsum P."/>
            <person name="Schwarz E.M."/>
            <person name="Hu L."/>
            <person name="Young N.D."/>
            <person name="Hall R.S."/>
            <person name="Korhonen P.K."/>
            <person name="Liao S."/>
            <person name="Thamsborg S."/>
            <person name="Xia J."/>
            <person name="Xu P."/>
            <person name="Wang S."/>
            <person name="Scheerlinck J.P."/>
            <person name="Hofmann A."/>
            <person name="Sternberg P.W."/>
            <person name="Wang J."/>
            <person name="Gasser R.B."/>
        </authorList>
    </citation>
    <scope>NUCLEOTIDE SEQUENCE [LARGE SCALE GENOMIC DNA]</scope>
    <source>
        <strain evidence="4">DCEP-RM93F</strain>
    </source>
</reference>
<feature type="signal peptide" evidence="3">
    <location>
        <begin position="1"/>
        <end position="18"/>
    </location>
</feature>
<dbReference type="Proteomes" id="UP000030758">
    <property type="component" value="Unassembled WGS sequence"/>
</dbReference>
<protein>
    <submittedName>
        <fullName evidence="4">Uncharacterized protein</fullName>
    </submittedName>
</protein>
<proteinExistence type="inferred from homology"/>
<dbReference type="EMBL" id="KL367493">
    <property type="protein sequence ID" value="KFD69685.1"/>
    <property type="molecule type" value="Genomic_DNA"/>
</dbReference>
<feature type="chain" id="PRO_5001796028" evidence="3">
    <location>
        <begin position="19"/>
        <end position="345"/>
    </location>
</feature>
<keyword evidence="3" id="KW-0732">Signal</keyword>